<keyword evidence="4" id="KW-1185">Reference proteome</keyword>
<evidence type="ECO:0000313" key="4">
    <source>
        <dbReference type="Proteomes" id="UP000500767"/>
    </source>
</evidence>
<proteinExistence type="predicted"/>
<keyword evidence="2" id="KW-0812">Transmembrane</keyword>
<dbReference type="KEGG" id="lck:HN018_15670"/>
<evidence type="ECO:0000256" key="1">
    <source>
        <dbReference type="SAM" id="MobiDB-lite"/>
    </source>
</evidence>
<sequence length="212" mass="22303">MDNVEMAQDSLEHAHGHAAHAAGGPPTSTRIAAVLVAVLAAVAVVVEMSGNDQQTMYLANDVAASDLWSQYQGKSVRHTVMLQTADILESQAAILATDAPQSGTQPSTSAQSAKTQLDAKVAAARIGAARLENEPGHDGMRQLAARAQEEEHRRDHALHLHEGFERSVRALQIAIVLVGLFMATRLFWLLGVGATLGAVGLLYGIAVGFGIA</sequence>
<evidence type="ECO:0000256" key="2">
    <source>
        <dbReference type="SAM" id="Phobius"/>
    </source>
</evidence>
<dbReference type="Proteomes" id="UP000500767">
    <property type="component" value="Chromosome"/>
</dbReference>
<dbReference type="Pfam" id="PF14235">
    <property type="entry name" value="DUF4337"/>
    <property type="match status" value="1"/>
</dbReference>
<feature type="transmembrane region" description="Helical" evidence="2">
    <location>
        <begin position="31"/>
        <end position="50"/>
    </location>
</feature>
<name>A0A6M8HSY1_9PROT</name>
<feature type="region of interest" description="Disordered" evidence="1">
    <location>
        <begin position="1"/>
        <end position="25"/>
    </location>
</feature>
<protein>
    <submittedName>
        <fullName evidence="3">DUF4337 family protein</fullName>
    </submittedName>
</protein>
<feature type="transmembrane region" description="Helical" evidence="2">
    <location>
        <begin position="194"/>
        <end position="211"/>
    </location>
</feature>
<reference evidence="3 4" key="1">
    <citation type="journal article" date="2014" name="World J. Microbiol. Biotechnol.">
        <title>Biodiversity and physiological characteristics of Antarctic and Arctic lichens-associated bacteria.</title>
        <authorList>
            <person name="Lee Y.M."/>
            <person name="Kim E.H."/>
            <person name="Lee H.K."/>
            <person name="Hong S.G."/>
        </authorList>
    </citation>
    <scope>NUCLEOTIDE SEQUENCE [LARGE SCALE GENOMIC DNA]</scope>
    <source>
        <strain evidence="3 4">PAMC 26569</strain>
    </source>
</reference>
<dbReference type="InterPro" id="IPR025570">
    <property type="entry name" value="DUF4337"/>
</dbReference>
<accession>A0A6M8HSY1</accession>
<dbReference type="RefSeq" id="WP_171833185.1">
    <property type="nucleotide sequence ID" value="NZ_CP053708.1"/>
</dbReference>
<dbReference type="AlphaFoldDB" id="A0A6M8HSY1"/>
<gene>
    <name evidence="3" type="ORF">HN018_15670</name>
</gene>
<organism evidence="3 4">
    <name type="scientific">Lichenicola cladoniae</name>
    <dbReference type="NCBI Taxonomy" id="1484109"/>
    <lineage>
        <taxon>Bacteria</taxon>
        <taxon>Pseudomonadati</taxon>
        <taxon>Pseudomonadota</taxon>
        <taxon>Alphaproteobacteria</taxon>
        <taxon>Acetobacterales</taxon>
        <taxon>Acetobacteraceae</taxon>
        <taxon>Lichenicola</taxon>
    </lineage>
</organism>
<dbReference type="EMBL" id="CP053708">
    <property type="protein sequence ID" value="QKE91291.1"/>
    <property type="molecule type" value="Genomic_DNA"/>
</dbReference>
<keyword evidence="2" id="KW-0472">Membrane</keyword>
<evidence type="ECO:0000313" key="3">
    <source>
        <dbReference type="EMBL" id="QKE91291.1"/>
    </source>
</evidence>
<keyword evidence="2" id="KW-1133">Transmembrane helix</keyword>